<reference evidence="3 4" key="1">
    <citation type="submission" date="2016-10" db="EMBL/GenBank/DDBJ databases">
        <authorList>
            <person name="de Groot N.N."/>
        </authorList>
    </citation>
    <scope>NUCLEOTIDE SEQUENCE [LARGE SCALE GENOMIC DNA]</scope>
    <source>
        <strain evidence="3 4">DSM 569</strain>
    </source>
</reference>
<dbReference type="InterPro" id="IPR029000">
    <property type="entry name" value="Cyclophilin-like_dom_sf"/>
</dbReference>
<feature type="domain" description="6-phospho-N-acetylmuramidase N-terminal" evidence="2">
    <location>
        <begin position="3"/>
        <end position="236"/>
    </location>
</feature>
<dbReference type="Pfam" id="PF19200">
    <property type="entry name" value="MupG_N"/>
    <property type="match status" value="1"/>
</dbReference>
<dbReference type="RefSeq" id="WP_004400346.1">
    <property type="nucleotide sequence ID" value="NZ_FNBS01000055.1"/>
</dbReference>
<evidence type="ECO:0008006" key="5">
    <source>
        <dbReference type="Google" id="ProtNLM"/>
    </source>
</evidence>
<dbReference type="EMBL" id="FNBS01000055">
    <property type="protein sequence ID" value="SDG25626.1"/>
    <property type="molecule type" value="Genomic_DNA"/>
</dbReference>
<feature type="domain" description="6-phospho-N-acetylmuramidase C-terminal" evidence="1">
    <location>
        <begin position="244"/>
        <end position="359"/>
    </location>
</feature>
<dbReference type="SUPFAM" id="SSF51445">
    <property type="entry name" value="(Trans)glycosidases"/>
    <property type="match status" value="1"/>
</dbReference>
<dbReference type="Gene3D" id="2.40.100.10">
    <property type="entry name" value="Cyclophilin-like"/>
    <property type="match status" value="1"/>
</dbReference>
<dbReference type="AlphaFoldDB" id="A0A1G7SRA2"/>
<evidence type="ECO:0000259" key="1">
    <source>
        <dbReference type="Pfam" id="PF05913"/>
    </source>
</evidence>
<accession>A0A1G7SRA2</accession>
<dbReference type="InterPro" id="IPR017853">
    <property type="entry name" value="GH"/>
</dbReference>
<gene>
    <name evidence="3" type="ORF">SAMN04244560_02032</name>
</gene>
<dbReference type="InterPro" id="IPR008589">
    <property type="entry name" value="MupG"/>
</dbReference>
<evidence type="ECO:0000259" key="2">
    <source>
        <dbReference type="Pfam" id="PF19200"/>
    </source>
</evidence>
<dbReference type="SUPFAM" id="SSF50891">
    <property type="entry name" value="Cyclophilin-like"/>
    <property type="match status" value="1"/>
</dbReference>
<protein>
    <recommendedName>
        <fullName evidence="5">Outer surface protein</fullName>
    </recommendedName>
</protein>
<dbReference type="PANTHER" id="PTHR38435:SF2">
    <property type="entry name" value="DUF871 DOMAIN-CONTAINING PROTEIN"/>
    <property type="match status" value="1"/>
</dbReference>
<dbReference type="Pfam" id="PF05913">
    <property type="entry name" value="MupG_C"/>
    <property type="match status" value="1"/>
</dbReference>
<proteinExistence type="predicted"/>
<organism evidence="3 4">
    <name type="scientific">Thermoanaerobacter thermohydrosulfuricus</name>
    <name type="common">Clostridium thermohydrosulfuricum</name>
    <dbReference type="NCBI Taxonomy" id="1516"/>
    <lineage>
        <taxon>Bacteria</taxon>
        <taxon>Bacillati</taxon>
        <taxon>Bacillota</taxon>
        <taxon>Clostridia</taxon>
        <taxon>Thermoanaerobacterales</taxon>
        <taxon>Thermoanaerobacteraceae</taxon>
        <taxon>Thermoanaerobacter</taxon>
    </lineage>
</organism>
<evidence type="ECO:0000313" key="3">
    <source>
        <dbReference type="EMBL" id="SDG25626.1"/>
    </source>
</evidence>
<dbReference type="InterPro" id="IPR013785">
    <property type="entry name" value="Aldolase_TIM"/>
</dbReference>
<dbReference type="InterPro" id="IPR043797">
    <property type="entry name" value="MupG_N"/>
</dbReference>
<dbReference type="PANTHER" id="PTHR38435">
    <property type="match status" value="1"/>
</dbReference>
<sequence>MAVGISVYTTEDFPHQKNKEYIKMAKDNGINMVFTSMHMPEVEYDKKLNEFEDLIKYIKLLDMKLTIDISPVTMNILNSSITDLKPFYDLGVDCLRLDYGFTAEEIAEMTNNKYGIKIELNASTITKEEIENLIRLKANIGNLTTCHNYYPKPYTGLSYKFFKEKTMMIKNYGLKVSAFIPSLEGRRGPIYEGLPTLEMHRNIKPYTAARHLIYSGLIDDIYFGDAYASINEIRDVISINKDVIELNINLIMDITDYEKDIIFAGIHTNRSDASEYIIRSEESRGYAKIGKAIKPYNCIERKKYSVTIDNYGFKRYSGELNICLIDMPQDERVNVVGHIPEEEHILVDLIRPGTKFKFRKG</sequence>
<dbReference type="Gene3D" id="3.20.20.70">
    <property type="entry name" value="Aldolase class I"/>
    <property type="match status" value="1"/>
</dbReference>
<dbReference type="Proteomes" id="UP000183404">
    <property type="component" value="Unassembled WGS sequence"/>
</dbReference>
<evidence type="ECO:0000313" key="4">
    <source>
        <dbReference type="Proteomes" id="UP000183404"/>
    </source>
</evidence>
<name>A0A1G7SRA2_THETY</name>
<dbReference type="InterPro" id="IPR043894">
    <property type="entry name" value="MupG_C"/>
</dbReference>